<gene>
    <name evidence="1" type="ORF">HMPREF9151_02107</name>
</gene>
<dbReference type="HOGENOM" id="CLU_929575_0_0_10"/>
<keyword evidence="2" id="KW-1185">Reference proteome</keyword>
<dbReference type="STRING" id="1127699.HMPREF9151_02107"/>
<dbReference type="RefSeq" id="WP_009160968.1">
    <property type="nucleotide sequence ID" value="NZ_KB290959.1"/>
</dbReference>
<organism evidence="1 2">
    <name type="scientific">Hoylesella saccharolytica F0055</name>
    <dbReference type="NCBI Taxonomy" id="1127699"/>
    <lineage>
        <taxon>Bacteria</taxon>
        <taxon>Pseudomonadati</taxon>
        <taxon>Bacteroidota</taxon>
        <taxon>Bacteroidia</taxon>
        <taxon>Bacteroidales</taxon>
        <taxon>Prevotellaceae</taxon>
        <taxon>Hoylesella</taxon>
    </lineage>
</organism>
<comment type="caution">
    <text evidence="1">The sequence shown here is derived from an EMBL/GenBank/DDBJ whole genome shotgun (WGS) entry which is preliminary data.</text>
</comment>
<accession>L1N2M6</accession>
<reference evidence="1 2" key="1">
    <citation type="submission" date="2012-05" db="EMBL/GenBank/DDBJ databases">
        <authorList>
            <person name="Weinstock G."/>
            <person name="Sodergren E."/>
            <person name="Lobos E.A."/>
            <person name="Fulton L."/>
            <person name="Fulton R."/>
            <person name="Courtney L."/>
            <person name="Fronick C."/>
            <person name="O'Laughlin M."/>
            <person name="Godfrey J."/>
            <person name="Wilson R.M."/>
            <person name="Miner T."/>
            <person name="Farmer C."/>
            <person name="Delehaunty K."/>
            <person name="Cordes M."/>
            <person name="Minx P."/>
            <person name="Tomlinson C."/>
            <person name="Chen J."/>
            <person name="Wollam A."/>
            <person name="Pepin K.H."/>
            <person name="Bhonagiri V."/>
            <person name="Zhang X."/>
            <person name="Suruliraj S."/>
            <person name="Warren W."/>
            <person name="Mitreva M."/>
            <person name="Mardis E.R."/>
            <person name="Wilson R.K."/>
        </authorList>
    </citation>
    <scope>NUCLEOTIDE SEQUENCE [LARGE SCALE GENOMIC DNA]</scope>
    <source>
        <strain evidence="1 2">F0055</strain>
    </source>
</reference>
<protein>
    <submittedName>
        <fullName evidence="1">Uncharacterized protein</fullName>
    </submittedName>
</protein>
<dbReference type="PATRIC" id="fig|1127699.3.peg.1924"/>
<name>L1N2M6_9BACT</name>
<evidence type="ECO:0000313" key="2">
    <source>
        <dbReference type="Proteomes" id="UP000010433"/>
    </source>
</evidence>
<dbReference type="Gene3D" id="3.40.390.70">
    <property type="match status" value="1"/>
</dbReference>
<dbReference type="EMBL" id="AMEP01000138">
    <property type="protein sequence ID" value="EKX97509.1"/>
    <property type="molecule type" value="Genomic_DNA"/>
</dbReference>
<sequence>MKAKFYIVLLCSAVLTLCFSCSKEKDIHAEIEESVYDITDNPSDPIQHQRYLFYQDYRTYLITRPEIKDYRFNFQTKNNILMVPSEQSNEVLLGGIEMLRSLFLDVYSADFKKKHLPFSIILTDSIFFLGQDTGRPYYHSYASQRFLALGNVRKEMSTYSDSLKLAIKGDVHSRYWIDFLQGAKGVFSIPETFEEVSKSYYRKGVEDISDLGNVAGKLPWEIDYHQLGFITYNHNTTFYDAKEEAWWIEVPNADVDKRQWVAFFFNTPKSQRDALIATYPKMKAKYDIIKEAFLKCEGFDVDQLP</sequence>
<evidence type="ECO:0000313" key="1">
    <source>
        <dbReference type="EMBL" id="EKX97509.1"/>
    </source>
</evidence>
<dbReference type="OrthoDB" id="636744at2"/>
<proteinExistence type="predicted"/>
<dbReference type="Proteomes" id="UP000010433">
    <property type="component" value="Unassembled WGS sequence"/>
</dbReference>
<dbReference type="AlphaFoldDB" id="L1N2M6"/>